<protein>
    <recommendedName>
        <fullName evidence="4">DUF2892 domain-containing protein</fullName>
    </recommendedName>
</protein>
<evidence type="ECO:0000256" key="1">
    <source>
        <dbReference type="SAM" id="Phobius"/>
    </source>
</evidence>
<evidence type="ECO:0000313" key="2">
    <source>
        <dbReference type="EMBL" id="RNI32117.1"/>
    </source>
</evidence>
<accession>A0A3M9N467</accession>
<dbReference type="AlphaFoldDB" id="A0A3M9N467"/>
<reference evidence="2 3" key="1">
    <citation type="submission" date="2018-11" db="EMBL/GenBank/DDBJ databases">
        <title>Draft genome sequence of Ferruginibacter sp. BO-59.</title>
        <authorList>
            <person name="Im W.T."/>
        </authorList>
    </citation>
    <scope>NUCLEOTIDE SEQUENCE [LARGE SCALE GENOMIC DNA]</scope>
    <source>
        <strain evidence="2 3">BO-59</strain>
    </source>
</reference>
<dbReference type="RefSeq" id="WP_123122675.1">
    <property type="nucleotide sequence ID" value="NZ_RJJR01000028.1"/>
</dbReference>
<dbReference type="Proteomes" id="UP000267223">
    <property type="component" value="Unassembled WGS sequence"/>
</dbReference>
<name>A0A3M9N467_9BACT</name>
<evidence type="ECO:0008006" key="4">
    <source>
        <dbReference type="Google" id="ProtNLM"/>
    </source>
</evidence>
<organism evidence="2 3">
    <name type="scientific">Hanamia caeni</name>
    <dbReference type="NCBI Taxonomy" id="2294116"/>
    <lineage>
        <taxon>Bacteria</taxon>
        <taxon>Pseudomonadati</taxon>
        <taxon>Bacteroidota</taxon>
        <taxon>Chitinophagia</taxon>
        <taxon>Chitinophagales</taxon>
        <taxon>Chitinophagaceae</taxon>
        <taxon>Hanamia</taxon>
    </lineage>
</organism>
<keyword evidence="1" id="KW-1133">Transmembrane helix</keyword>
<gene>
    <name evidence="2" type="ORF">EFY79_20725</name>
</gene>
<proteinExistence type="predicted"/>
<dbReference type="EMBL" id="RJJR01000028">
    <property type="protein sequence ID" value="RNI32117.1"/>
    <property type="molecule type" value="Genomic_DNA"/>
</dbReference>
<sequence>METIKQTIFNGWHFMRWLRLVFGIFFIIQGIQSSDTLIGVVGAFFLLTAISNTGCCGAGSCAAPVRKNNADKPEEITFEEIKDK</sequence>
<keyword evidence="3" id="KW-1185">Reference proteome</keyword>
<evidence type="ECO:0000313" key="3">
    <source>
        <dbReference type="Proteomes" id="UP000267223"/>
    </source>
</evidence>
<keyword evidence="1" id="KW-0472">Membrane</keyword>
<dbReference type="OrthoDB" id="1049592at2"/>
<keyword evidence="1" id="KW-0812">Transmembrane</keyword>
<feature type="transmembrane region" description="Helical" evidence="1">
    <location>
        <begin position="20"/>
        <end position="47"/>
    </location>
</feature>
<comment type="caution">
    <text evidence="2">The sequence shown here is derived from an EMBL/GenBank/DDBJ whole genome shotgun (WGS) entry which is preliminary data.</text>
</comment>